<proteinExistence type="predicted"/>
<name>A0AAE9DZA0_CAEBR</name>
<accession>A0AAE9DZA0</accession>
<gene>
    <name evidence="2" type="ORF">L5515_000366</name>
</gene>
<dbReference type="AlphaFoldDB" id="A0AAE9DZA0"/>
<sequence>MDPKLVQKDCFDSFTTCIDIVRTDFDKAVELAATLANAELELVRTENRHEYGRLNDNLNETKQCIKEALQKAKKSAEKSLFPAAKAVAKTFNVPMVIASRTSSRRSHYQLGST</sequence>
<dbReference type="Proteomes" id="UP000829354">
    <property type="component" value="Chromosome I"/>
</dbReference>
<organism evidence="2 3">
    <name type="scientific">Caenorhabditis briggsae</name>
    <dbReference type="NCBI Taxonomy" id="6238"/>
    <lineage>
        <taxon>Eukaryota</taxon>
        <taxon>Metazoa</taxon>
        <taxon>Ecdysozoa</taxon>
        <taxon>Nematoda</taxon>
        <taxon>Chromadorea</taxon>
        <taxon>Rhabditida</taxon>
        <taxon>Rhabditina</taxon>
        <taxon>Rhabditomorpha</taxon>
        <taxon>Rhabditoidea</taxon>
        <taxon>Rhabditidae</taxon>
        <taxon>Peloderinae</taxon>
        <taxon>Caenorhabditis</taxon>
    </lineage>
</organism>
<dbReference type="EMBL" id="CP092620">
    <property type="protein sequence ID" value="UMM10722.1"/>
    <property type="molecule type" value="Genomic_DNA"/>
</dbReference>
<reference evidence="2 3" key="1">
    <citation type="submission" date="2022-04" db="EMBL/GenBank/DDBJ databases">
        <title>Chromosome-level reference genomes for two strains of Caenorhabditis briggsae: an improved platform for comparative genomics.</title>
        <authorList>
            <person name="Stevens L."/>
            <person name="Andersen E."/>
        </authorList>
    </citation>
    <scope>NUCLEOTIDE SEQUENCE [LARGE SCALE GENOMIC DNA]</scope>
    <source>
        <strain evidence="2">VX34</strain>
        <tissue evidence="2">Whole-organism</tissue>
    </source>
</reference>
<keyword evidence="1" id="KW-0175">Coiled coil</keyword>
<keyword evidence="3" id="KW-1185">Reference proteome</keyword>
<feature type="coiled-coil region" evidence="1">
    <location>
        <begin position="28"/>
        <end position="75"/>
    </location>
</feature>
<evidence type="ECO:0000313" key="3">
    <source>
        <dbReference type="Proteomes" id="UP000829354"/>
    </source>
</evidence>
<evidence type="ECO:0000256" key="1">
    <source>
        <dbReference type="SAM" id="Coils"/>
    </source>
</evidence>
<protein>
    <submittedName>
        <fullName evidence="2">Uncharacterized protein</fullName>
    </submittedName>
</protein>
<evidence type="ECO:0000313" key="2">
    <source>
        <dbReference type="EMBL" id="UMM10722.1"/>
    </source>
</evidence>